<evidence type="ECO:0000313" key="8">
    <source>
        <dbReference type="EMBL" id="KAG6481668.1"/>
    </source>
</evidence>
<dbReference type="GO" id="GO:0003735">
    <property type="term" value="F:structural constituent of ribosome"/>
    <property type="evidence" value="ECO:0007669"/>
    <property type="project" value="InterPro"/>
</dbReference>
<dbReference type="InterPro" id="IPR008991">
    <property type="entry name" value="Translation_prot_SH3-like_sf"/>
</dbReference>
<dbReference type="GO" id="GO:0005840">
    <property type="term" value="C:ribosome"/>
    <property type="evidence" value="ECO:0007669"/>
    <property type="project" value="UniProtKB-KW"/>
</dbReference>
<dbReference type="InterPro" id="IPR011009">
    <property type="entry name" value="Kinase-like_dom_sf"/>
</dbReference>
<reference evidence="9 10" key="1">
    <citation type="submission" date="2020-08" db="EMBL/GenBank/DDBJ databases">
        <title>Plant Genome Project.</title>
        <authorList>
            <person name="Zhang R.-G."/>
        </authorList>
    </citation>
    <scope>NUCLEOTIDE SEQUENCE [LARGE SCALE GENOMIC DNA]</scope>
    <source>
        <tissue evidence="9">Rhizome</tissue>
    </source>
</reference>
<comment type="catalytic activity">
    <reaction evidence="5">
        <text>N(6)-D-ribulosyl-L-lysyl-[protein] + ATP = N(6)-(3-O-phospho-D-ribulosyl)-L-lysyl-[protein] + ADP + H(+)</text>
        <dbReference type="Rhea" id="RHEA:48432"/>
        <dbReference type="Rhea" id="RHEA-COMP:12103"/>
        <dbReference type="Rhea" id="RHEA-COMP:12104"/>
        <dbReference type="ChEBI" id="CHEBI:15378"/>
        <dbReference type="ChEBI" id="CHEBI:30616"/>
        <dbReference type="ChEBI" id="CHEBI:90418"/>
        <dbReference type="ChEBI" id="CHEBI:90420"/>
        <dbReference type="ChEBI" id="CHEBI:456216"/>
        <dbReference type="EC" id="2.7.1.172"/>
    </reaction>
    <physiologicalReaction direction="left-to-right" evidence="5">
        <dbReference type="Rhea" id="RHEA:48433"/>
    </physiologicalReaction>
</comment>
<feature type="domain" description="Large ribosomal subunit protein uL24 C-terminal" evidence="7">
    <location>
        <begin position="47"/>
        <end position="89"/>
    </location>
</feature>
<dbReference type="Pfam" id="PF17136">
    <property type="entry name" value="ribosomal_L24"/>
    <property type="match status" value="2"/>
</dbReference>
<dbReference type="InterPro" id="IPR016477">
    <property type="entry name" value="Fructo-/Ketosamine-3-kinase"/>
</dbReference>
<evidence type="ECO:0000313" key="9">
    <source>
        <dbReference type="EMBL" id="KAG6485522.1"/>
    </source>
</evidence>
<name>A0A8J5KDC5_ZINOF</name>
<dbReference type="SUPFAM" id="SSF56112">
    <property type="entry name" value="Protein kinase-like (PK-like)"/>
    <property type="match status" value="1"/>
</dbReference>
<dbReference type="PANTHER" id="PTHR12149">
    <property type="entry name" value="FRUCTOSAMINE 3 KINASE-RELATED PROTEIN"/>
    <property type="match status" value="1"/>
</dbReference>
<dbReference type="GO" id="GO:0006412">
    <property type="term" value="P:translation"/>
    <property type="evidence" value="ECO:0007669"/>
    <property type="project" value="InterPro"/>
</dbReference>
<evidence type="ECO:0000259" key="6">
    <source>
        <dbReference type="Pfam" id="PF00467"/>
    </source>
</evidence>
<dbReference type="GO" id="GO:0003723">
    <property type="term" value="F:RNA binding"/>
    <property type="evidence" value="ECO:0007669"/>
    <property type="project" value="InterPro"/>
</dbReference>
<accession>A0A8J5KDC5</accession>
<dbReference type="Gene3D" id="3.30.200.20">
    <property type="entry name" value="Phosphorylase Kinase, domain 1"/>
    <property type="match status" value="1"/>
</dbReference>
<comment type="caution">
    <text evidence="9">The sequence shown here is derived from an EMBL/GenBank/DDBJ whole genome shotgun (WGS) entry which is preliminary data.</text>
</comment>
<dbReference type="InterPro" id="IPR005824">
    <property type="entry name" value="KOW"/>
</dbReference>
<proteinExistence type="inferred from homology"/>
<dbReference type="PANTHER" id="PTHR12149:SF8">
    <property type="entry name" value="PROTEIN-RIBULOSAMINE 3-KINASE"/>
    <property type="match status" value="1"/>
</dbReference>
<evidence type="ECO:0000313" key="10">
    <source>
        <dbReference type="Proteomes" id="UP000734854"/>
    </source>
</evidence>
<evidence type="ECO:0000256" key="4">
    <source>
        <dbReference type="ARBA" id="ARBA00023274"/>
    </source>
</evidence>
<dbReference type="NCBIfam" id="TIGR01079">
    <property type="entry name" value="rplX_bact"/>
    <property type="match status" value="1"/>
</dbReference>
<dbReference type="Gene3D" id="3.90.1200.10">
    <property type="match status" value="1"/>
</dbReference>
<organism evidence="9 10">
    <name type="scientific">Zingiber officinale</name>
    <name type="common">Ginger</name>
    <name type="synonym">Amomum zingiber</name>
    <dbReference type="NCBI Taxonomy" id="94328"/>
    <lineage>
        <taxon>Eukaryota</taxon>
        <taxon>Viridiplantae</taxon>
        <taxon>Streptophyta</taxon>
        <taxon>Embryophyta</taxon>
        <taxon>Tracheophyta</taxon>
        <taxon>Spermatophyta</taxon>
        <taxon>Magnoliopsida</taxon>
        <taxon>Liliopsida</taxon>
        <taxon>Zingiberales</taxon>
        <taxon>Zingiberaceae</taxon>
        <taxon>Zingiber</taxon>
    </lineage>
</organism>
<comment type="similarity">
    <text evidence="1">Belongs to the universal ribosomal protein uL24 family.</text>
</comment>
<dbReference type="Gene3D" id="2.30.30.30">
    <property type="match status" value="2"/>
</dbReference>
<dbReference type="EMBL" id="JACMSC010000015">
    <property type="protein sequence ID" value="KAG6485522.1"/>
    <property type="molecule type" value="Genomic_DNA"/>
</dbReference>
<dbReference type="GO" id="GO:1990904">
    <property type="term" value="C:ribonucleoprotein complex"/>
    <property type="evidence" value="ECO:0007669"/>
    <property type="project" value="UniProtKB-KW"/>
</dbReference>
<dbReference type="InterPro" id="IPR041988">
    <property type="entry name" value="Ribosomal_uL24_KOW"/>
</dbReference>
<dbReference type="Pfam" id="PF03881">
    <property type="entry name" value="Fructosamin_kin"/>
    <property type="match status" value="2"/>
</dbReference>
<dbReference type="Pfam" id="PF00467">
    <property type="entry name" value="KOW"/>
    <property type="match status" value="1"/>
</dbReference>
<gene>
    <name evidence="9" type="ORF">ZIOFF_054082</name>
    <name evidence="8" type="ORF">ZIOFF_058287</name>
</gene>
<dbReference type="InterPro" id="IPR003256">
    <property type="entry name" value="Ribosomal_uL24"/>
</dbReference>
<feature type="domain" description="KOW" evidence="6">
    <location>
        <begin position="441"/>
        <end position="468"/>
    </location>
</feature>
<dbReference type="CDD" id="cd06089">
    <property type="entry name" value="KOW_RPL26"/>
    <property type="match status" value="2"/>
</dbReference>
<dbReference type="InterPro" id="IPR014722">
    <property type="entry name" value="Rib_uL2_dom2"/>
</dbReference>
<keyword evidence="3" id="KW-0689">Ribosomal protein</keyword>
<sequence length="579" mass="64150">MDEPHHCSCSKTFEGRTTGQLEAVLMELLNTKGRGSAEDGKGLYFPVKKHIEQGQGHEGGIFSIEAPLHISNVQVLDPDNGHVRSGMNIWKMEARVSRGLAASGAIIPRPEILKERRKPRPSFVASLGDDPISEWILTEGKATQITRISPIGGGCINQANRYVTDSGSFFVKTNRHDKVEMRVPSCSLSLTMKAVITIGPSMFEGEALGLNAMYATQSIRVPKPYKVGPLPTGGSYIIMEFIEFGSSRGNQSVLGRKLAEMHKTAKSSKGFGFNVDNTIGSTPQINNWCSDWLEFFADYRLGYQLKLALDQYRDSTIYEKGQKLAKNLQPLFEGVVIEPCLLHGDLWSGNISTDSNGDPVILDPACYYGHNEAEFGMSWCAGFGGSFYSSYFEVMPKQPGFERRRDLYMLYHYLNHYNLFGSGYRSSALSIIEDYLRMLKVMIIRGKDKGETGLIKRVIRSQNRVIVEGKNLVKKHIKQGQGHEGGIFSIEAPLHVSNVQVLDPVTGKPCKTGYKYLEDGTKVRVSRGLAASGAVIPRPEILKERRKPRPSFVGPKDTPVELVLEKTYDAKAGIGMPDL</sequence>
<feature type="domain" description="Large ribosomal subunit protein uL24 C-terminal" evidence="7">
    <location>
        <begin position="471"/>
        <end position="527"/>
    </location>
</feature>
<dbReference type="InterPro" id="IPR057264">
    <property type="entry name" value="Ribosomal_uL24_C"/>
</dbReference>
<evidence type="ECO:0000256" key="3">
    <source>
        <dbReference type="ARBA" id="ARBA00022980"/>
    </source>
</evidence>
<dbReference type="HAMAP" id="MF_01326_B">
    <property type="entry name" value="Ribosomal_uL24_B"/>
    <property type="match status" value="1"/>
</dbReference>
<dbReference type="EMBL" id="JACMSC010000016">
    <property type="protein sequence ID" value="KAG6481668.1"/>
    <property type="molecule type" value="Genomic_DNA"/>
</dbReference>
<evidence type="ECO:0000256" key="2">
    <source>
        <dbReference type="ARBA" id="ARBA00011961"/>
    </source>
</evidence>
<keyword evidence="4" id="KW-0687">Ribonucleoprotein</keyword>
<dbReference type="EC" id="2.7.1.172" evidence="2"/>
<evidence type="ECO:0000256" key="1">
    <source>
        <dbReference type="ARBA" id="ARBA00010618"/>
    </source>
</evidence>
<dbReference type="FunFam" id="3.90.1200.10:FF:000006">
    <property type="entry name" value="Protein-ribulosamine 3-kinase, chloroplastic"/>
    <property type="match status" value="1"/>
</dbReference>
<dbReference type="Proteomes" id="UP000734854">
    <property type="component" value="Unassembled WGS sequence"/>
</dbReference>
<evidence type="ECO:0000259" key="7">
    <source>
        <dbReference type="Pfam" id="PF17136"/>
    </source>
</evidence>
<dbReference type="GO" id="GO:0102193">
    <property type="term" value="F:protein-ribulosamine 3-kinase activity"/>
    <property type="evidence" value="ECO:0007669"/>
    <property type="project" value="UniProtKB-EC"/>
</dbReference>
<dbReference type="AlphaFoldDB" id="A0A8J5KDC5"/>
<evidence type="ECO:0000256" key="5">
    <source>
        <dbReference type="ARBA" id="ARBA00048655"/>
    </source>
</evidence>
<protein>
    <recommendedName>
        <fullName evidence="2">protein-ribulosamine 3-kinase</fullName>
        <ecNumber evidence="2">2.7.1.172</ecNumber>
    </recommendedName>
</protein>
<keyword evidence="10" id="KW-1185">Reference proteome</keyword>
<dbReference type="SUPFAM" id="SSF50104">
    <property type="entry name" value="Translation proteins SH3-like domain"/>
    <property type="match status" value="1"/>
</dbReference>